<evidence type="ECO:0000313" key="3">
    <source>
        <dbReference type="Proteomes" id="UP000177583"/>
    </source>
</evidence>
<comment type="caution">
    <text evidence="2">The sequence shown here is derived from an EMBL/GenBank/DDBJ whole genome shotgun (WGS) entry which is preliminary data.</text>
</comment>
<keyword evidence="1" id="KW-0175">Coiled coil</keyword>
<accession>A0A1F6GUN9</accession>
<protein>
    <submittedName>
        <fullName evidence="2">Uncharacterized protein</fullName>
    </submittedName>
</protein>
<feature type="coiled-coil region" evidence="1">
    <location>
        <begin position="207"/>
        <end position="270"/>
    </location>
</feature>
<reference evidence="2 3" key="1">
    <citation type="journal article" date="2016" name="Nat. Commun.">
        <title>Thousands of microbial genomes shed light on interconnected biogeochemical processes in an aquifer system.</title>
        <authorList>
            <person name="Anantharaman K."/>
            <person name="Brown C.T."/>
            <person name="Hug L.A."/>
            <person name="Sharon I."/>
            <person name="Castelle C.J."/>
            <person name="Probst A.J."/>
            <person name="Thomas B.C."/>
            <person name="Singh A."/>
            <person name="Wilkins M.J."/>
            <person name="Karaoz U."/>
            <person name="Brodie E.L."/>
            <person name="Williams K.H."/>
            <person name="Hubbard S.S."/>
            <person name="Banfield J.F."/>
        </authorList>
    </citation>
    <scope>NUCLEOTIDE SEQUENCE [LARGE SCALE GENOMIC DNA]</scope>
</reference>
<name>A0A1F6GUN9_9PROT</name>
<dbReference type="AlphaFoldDB" id="A0A1F6GUN9"/>
<evidence type="ECO:0000313" key="2">
    <source>
        <dbReference type="EMBL" id="OGH01721.1"/>
    </source>
</evidence>
<evidence type="ECO:0000256" key="1">
    <source>
        <dbReference type="SAM" id="Coils"/>
    </source>
</evidence>
<organism evidence="2 3">
    <name type="scientific">Candidatus Lambdaproteobacteria bacterium RIFOXYD2_FULL_56_26</name>
    <dbReference type="NCBI Taxonomy" id="1817773"/>
    <lineage>
        <taxon>Bacteria</taxon>
        <taxon>Pseudomonadati</taxon>
        <taxon>Pseudomonadota</taxon>
        <taxon>Candidatus Lambdaproteobacteria</taxon>
    </lineage>
</organism>
<dbReference type="Proteomes" id="UP000177583">
    <property type="component" value="Unassembled WGS sequence"/>
</dbReference>
<gene>
    <name evidence="2" type="ORF">A2557_09100</name>
</gene>
<sequence>MALPWTPIFGNPNPKEIGMNVKQNSRPNNGLQTLALMLGLMWILSGCSSPLSRGWDFFAKDLYDQAKQEWGPLNQQDLMDKADAAVKMTELHQKAEDAKAKGDRRTEVQSRLAIVAADKWPKDEWVKKSKTLTAIFDASVATIEEERKALQAKYDQNIGCGKEAFQADDYEKAEKCFDAATAATNAYKGINLKTEDLSTMMAAVTQAMDIQRQMEAERKAAEEAKRLYEEEQARILAAQMKEAEDKKQAEEIARLKAEEARQKAEAEKKRRWMEFLAKGRPLKPLVAIVGYPSSGSGTFAKLGEKAKFQGGAQFPILKKQNLKAEDIYALEIVINKDDKATYLRNYSTEKGDLLTMPQAVSGEKHYYTEGYKGGRFYTEVENEREGNDYKIKAVIYKIPVVH</sequence>
<dbReference type="EMBL" id="MFNF01000029">
    <property type="protein sequence ID" value="OGH01721.1"/>
    <property type="molecule type" value="Genomic_DNA"/>
</dbReference>
<proteinExistence type="predicted"/>